<evidence type="ECO:0000313" key="1">
    <source>
        <dbReference type="EMBL" id="CAG9798542.1"/>
    </source>
</evidence>
<gene>
    <name evidence="1" type="ORF">CHIRRI_LOCUS1524</name>
</gene>
<reference evidence="1" key="2">
    <citation type="submission" date="2022-10" db="EMBL/GenBank/DDBJ databases">
        <authorList>
            <consortium name="ENA_rothamsted_submissions"/>
            <consortium name="culmorum"/>
            <person name="King R."/>
        </authorList>
    </citation>
    <scope>NUCLEOTIDE SEQUENCE</scope>
</reference>
<sequence length="68" mass="7850">MSASKKFSSTKINQGQVSIIKFRSTRINYQDSTNKIFNNSSKHHQDLIILKISSTTLDQENFTRKTRS</sequence>
<protein>
    <submittedName>
        <fullName evidence="1">Uncharacterized protein</fullName>
    </submittedName>
</protein>
<evidence type="ECO:0000313" key="2">
    <source>
        <dbReference type="Proteomes" id="UP001153620"/>
    </source>
</evidence>
<organism evidence="1 2">
    <name type="scientific">Chironomus riparius</name>
    <dbReference type="NCBI Taxonomy" id="315576"/>
    <lineage>
        <taxon>Eukaryota</taxon>
        <taxon>Metazoa</taxon>
        <taxon>Ecdysozoa</taxon>
        <taxon>Arthropoda</taxon>
        <taxon>Hexapoda</taxon>
        <taxon>Insecta</taxon>
        <taxon>Pterygota</taxon>
        <taxon>Neoptera</taxon>
        <taxon>Endopterygota</taxon>
        <taxon>Diptera</taxon>
        <taxon>Nematocera</taxon>
        <taxon>Chironomoidea</taxon>
        <taxon>Chironomidae</taxon>
        <taxon>Chironominae</taxon>
        <taxon>Chironomus</taxon>
    </lineage>
</organism>
<dbReference type="EMBL" id="OU895877">
    <property type="protein sequence ID" value="CAG9798542.1"/>
    <property type="molecule type" value="Genomic_DNA"/>
</dbReference>
<accession>A0A9N9RK94</accession>
<keyword evidence="2" id="KW-1185">Reference proteome</keyword>
<proteinExistence type="predicted"/>
<name>A0A9N9RK94_9DIPT</name>
<dbReference type="Proteomes" id="UP001153620">
    <property type="component" value="Chromosome 1"/>
</dbReference>
<dbReference type="AlphaFoldDB" id="A0A9N9RK94"/>
<reference evidence="1" key="1">
    <citation type="submission" date="2022-01" db="EMBL/GenBank/DDBJ databases">
        <authorList>
            <person name="King R."/>
        </authorList>
    </citation>
    <scope>NUCLEOTIDE SEQUENCE</scope>
</reference>